<proteinExistence type="predicted"/>
<evidence type="ECO:0000313" key="3">
    <source>
        <dbReference type="Proteomes" id="UP001497472"/>
    </source>
</evidence>
<dbReference type="Proteomes" id="UP001497472">
    <property type="component" value="Unassembled WGS sequence"/>
</dbReference>
<dbReference type="GO" id="GO:0005615">
    <property type="term" value="C:extracellular space"/>
    <property type="evidence" value="ECO:0007669"/>
    <property type="project" value="TreeGrafter"/>
</dbReference>
<dbReference type="InterPro" id="IPR036058">
    <property type="entry name" value="Kazal_dom_sf"/>
</dbReference>
<dbReference type="Pfam" id="PF00050">
    <property type="entry name" value="Kazal_1"/>
    <property type="match status" value="3"/>
</dbReference>
<evidence type="ECO:0000259" key="1">
    <source>
        <dbReference type="PROSITE" id="PS51465"/>
    </source>
</evidence>
<dbReference type="SUPFAM" id="SSF100895">
    <property type="entry name" value="Kazal-type serine protease inhibitors"/>
    <property type="match status" value="7"/>
</dbReference>
<keyword evidence="3" id="KW-1185">Reference proteome</keyword>
<feature type="domain" description="Kazal-like" evidence="1">
    <location>
        <begin position="323"/>
        <end position="376"/>
    </location>
</feature>
<gene>
    <name evidence="2" type="ORF">LNINA_LOCUS10644</name>
</gene>
<dbReference type="InterPro" id="IPR053265">
    <property type="entry name" value="Serpin"/>
</dbReference>
<feature type="domain" description="Kazal-like" evidence="1">
    <location>
        <begin position="118"/>
        <end position="177"/>
    </location>
</feature>
<dbReference type="SMART" id="SM00280">
    <property type="entry name" value="KAZAL"/>
    <property type="match status" value="6"/>
</dbReference>
<dbReference type="PROSITE" id="PS00282">
    <property type="entry name" value="KAZAL_1"/>
    <property type="match status" value="3"/>
</dbReference>
<name>A0AAV1JRL7_9NEOP</name>
<dbReference type="EMBL" id="CAVLEF010000132">
    <property type="protein sequence ID" value="CAK1551511.1"/>
    <property type="molecule type" value="Genomic_DNA"/>
</dbReference>
<reference evidence="2 3" key="1">
    <citation type="submission" date="2023-11" db="EMBL/GenBank/DDBJ databases">
        <authorList>
            <person name="Okamura Y."/>
        </authorList>
    </citation>
    <scope>NUCLEOTIDE SEQUENCE [LARGE SCALE GENOMIC DNA]</scope>
</reference>
<dbReference type="InterPro" id="IPR002350">
    <property type="entry name" value="Kazal_dom"/>
</dbReference>
<dbReference type="PANTHER" id="PTHR21131">
    <property type="entry name" value="SERINE-TYPE ENDOPEPTIDASE INHIBITOR"/>
    <property type="match status" value="1"/>
</dbReference>
<accession>A0AAV1JRL7</accession>
<dbReference type="CDD" id="cd00104">
    <property type="entry name" value="KAZAL_FS"/>
    <property type="match status" value="4"/>
</dbReference>
<dbReference type="PANTHER" id="PTHR21131:SF0">
    <property type="entry name" value="GEO10195P1-RELATED"/>
    <property type="match status" value="1"/>
</dbReference>
<feature type="domain" description="Kazal-like" evidence="1">
    <location>
        <begin position="219"/>
        <end position="272"/>
    </location>
</feature>
<sequence length="376" mass="41971">MYKYTYFLALIYQSVHSYDQEVTEPIPVCPCEYTYNPVCGSDGITYMNQCVLECNSDLSEQDRRGTIAKVRDGECSQCICQKVDLPVCTLEGLTFPNECELGCENIKRIRAKQPFLNLAYRAGCIGPSTGCTDIAAPVCGSDNILYRNKCVLDTANSISVKRGGPAIYLKNNGACLESCLCPLEHQPICGTNGCYYENVCYLVCQNKFNYCSRYPDIGIADESVCDGCYCLEEKNPVCGTDGRTYRNPCQLNCEAKRRQSNLTIKNYGSCTGCYCKDDKIPVCGTDHNTYVNECQLRCKNSKRVDGYSIGVLHQGACQPEGCSCNKICPPEYEPVCGTDGKTYWNLCWLNCNADCTERQQNTRHTLFVLKQESCYA</sequence>
<dbReference type="Gene3D" id="3.30.60.30">
    <property type="match status" value="7"/>
</dbReference>
<dbReference type="AlphaFoldDB" id="A0AAV1JRL7"/>
<dbReference type="PROSITE" id="PS51465">
    <property type="entry name" value="KAZAL_2"/>
    <property type="match status" value="5"/>
</dbReference>
<comment type="caution">
    <text evidence="2">The sequence shown here is derived from an EMBL/GenBank/DDBJ whole genome shotgun (WGS) entry which is preliminary data.</text>
</comment>
<feature type="domain" description="Kazal-like" evidence="1">
    <location>
        <begin position="273"/>
        <end position="319"/>
    </location>
</feature>
<dbReference type="Pfam" id="PF07648">
    <property type="entry name" value="Kazal_2"/>
    <property type="match status" value="4"/>
</dbReference>
<feature type="domain" description="Kazal-like" evidence="1">
    <location>
        <begin position="23"/>
        <end position="77"/>
    </location>
</feature>
<protein>
    <recommendedName>
        <fullName evidence="1">Kazal-like domain-containing protein</fullName>
    </recommendedName>
</protein>
<evidence type="ECO:0000313" key="2">
    <source>
        <dbReference type="EMBL" id="CAK1551511.1"/>
    </source>
</evidence>
<organism evidence="2 3">
    <name type="scientific">Leptosia nina</name>
    <dbReference type="NCBI Taxonomy" id="320188"/>
    <lineage>
        <taxon>Eukaryota</taxon>
        <taxon>Metazoa</taxon>
        <taxon>Ecdysozoa</taxon>
        <taxon>Arthropoda</taxon>
        <taxon>Hexapoda</taxon>
        <taxon>Insecta</taxon>
        <taxon>Pterygota</taxon>
        <taxon>Neoptera</taxon>
        <taxon>Endopterygota</taxon>
        <taxon>Lepidoptera</taxon>
        <taxon>Glossata</taxon>
        <taxon>Ditrysia</taxon>
        <taxon>Papilionoidea</taxon>
        <taxon>Pieridae</taxon>
        <taxon>Pierinae</taxon>
        <taxon>Leptosia</taxon>
    </lineage>
</organism>